<organism evidence="1 2">
    <name type="scientific">Zhenhengia yiwuensis</name>
    <dbReference type="NCBI Taxonomy" id="2763666"/>
    <lineage>
        <taxon>Bacteria</taxon>
        <taxon>Bacillati</taxon>
        <taxon>Bacillota</taxon>
        <taxon>Clostridia</taxon>
        <taxon>Lachnospirales</taxon>
        <taxon>Lachnospiraceae</taxon>
        <taxon>Zhenhengia</taxon>
    </lineage>
</organism>
<protein>
    <submittedName>
        <fullName evidence="1">Uncharacterized protein</fullName>
    </submittedName>
</protein>
<gene>
    <name evidence="1" type="ORF">H8718_20325</name>
</gene>
<proteinExistence type="predicted"/>
<dbReference type="AlphaFoldDB" id="A0A926IBC8"/>
<keyword evidence="2" id="KW-1185">Reference proteome</keyword>
<dbReference type="RefSeq" id="WP_249334873.1">
    <property type="nucleotide sequence ID" value="NZ_JACRSY010000120.1"/>
</dbReference>
<dbReference type="EMBL" id="JACRSY010000120">
    <property type="protein sequence ID" value="MBC8581810.1"/>
    <property type="molecule type" value="Genomic_DNA"/>
</dbReference>
<accession>A0A926IBC8</accession>
<dbReference type="Proteomes" id="UP000655830">
    <property type="component" value="Unassembled WGS sequence"/>
</dbReference>
<evidence type="ECO:0000313" key="2">
    <source>
        <dbReference type="Proteomes" id="UP000655830"/>
    </source>
</evidence>
<feature type="non-terminal residue" evidence="1">
    <location>
        <position position="1"/>
    </location>
</feature>
<feature type="non-terminal residue" evidence="1">
    <location>
        <position position="238"/>
    </location>
</feature>
<name>A0A926IBC8_9FIRM</name>
<comment type="caution">
    <text evidence="1">The sequence shown here is derived from an EMBL/GenBank/DDBJ whole genome shotgun (WGS) entry which is preliminary data.</text>
</comment>
<reference evidence="1" key="1">
    <citation type="submission" date="2020-08" db="EMBL/GenBank/DDBJ databases">
        <title>Genome public.</title>
        <authorList>
            <person name="Liu C."/>
            <person name="Sun Q."/>
        </authorList>
    </citation>
    <scope>NUCLEOTIDE SEQUENCE</scope>
    <source>
        <strain evidence="1">NSJ-12</strain>
    </source>
</reference>
<sequence length="238" mass="25775">GKTSILKLASDEDHVEMSTGRTLREEYMGVLKTMGKDFTSSDGSPVEVNNGIEARVISGEIKGQTVKNYAKTIERSSFSSVTGQTKIDDMNNIITIDTPTEYSNCFLKKGAELLPNTKYKVVLIILENTLSGPFSINNGAHSGTVFAGSFDLPKGSTGVKEFMFTTKSDVSGDIILRMFAGVGSGRIKLQAMVVEENATTPTSYIPFGLSSTQTIISNNGQQYPIYANEEDKANKKVI</sequence>
<evidence type="ECO:0000313" key="1">
    <source>
        <dbReference type="EMBL" id="MBC8581810.1"/>
    </source>
</evidence>